<evidence type="ECO:0000313" key="1">
    <source>
        <dbReference type="EMBL" id="CAG1850877.1"/>
    </source>
</evidence>
<dbReference type="InParanoid" id="A0A804IER4"/>
<dbReference type="Gramene" id="Ma03_t21550.1">
    <property type="protein sequence ID" value="Ma03_p21550.1"/>
    <property type="gene ID" value="Ma03_g21550"/>
</dbReference>
<reference evidence="2" key="2">
    <citation type="submission" date="2021-05" db="UniProtKB">
        <authorList>
            <consortium name="EnsemblPlants"/>
        </authorList>
    </citation>
    <scope>IDENTIFICATION</scope>
    <source>
        <strain evidence="2">subsp. malaccensis</strain>
    </source>
</reference>
<dbReference type="AlphaFoldDB" id="A0A804IER4"/>
<evidence type="ECO:0000313" key="2">
    <source>
        <dbReference type="EnsemblPlants" id="Ma03_p21550.1"/>
    </source>
</evidence>
<sequence length="46" mass="5384">MLNCFVRCLACVSVRLVTTVFFLGEGTKSFQRMEAFFYPFFFLFGI</sequence>
<organism evidence="2 3">
    <name type="scientific">Musa acuminata subsp. malaccensis</name>
    <name type="common">Wild banana</name>
    <name type="synonym">Musa malaccensis</name>
    <dbReference type="NCBI Taxonomy" id="214687"/>
    <lineage>
        <taxon>Eukaryota</taxon>
        <taxon>Viridiplantae</taxon>
        <taxon>Streptophyta</taxon>
        <taxon>Embryophyta</taxon>
        <taxon>Tracheophyta</taxon>
        <taxon>Spermatophyta</taxon>
        <taxon>Magnoliopsida</taxon>
        <taxon>Liliopsida</taxon>
        <taxon>Zingiberales</taxon>
        <taxon>Musaceae</taxon>
        <taxon>Musa</taxon>
    </lineage>
</organism>
<gene>
    <name evidence="1" type="ORF">GSMUA_196890.1</name>
</gene>
<dbReference type="EnsemblPlants" id="Ma03_t21550.1">
    <property type="protein sequence ID" value="Ma03_p21550.1"/>
    <property type="gene ID" value="Ma03_g21550"/>
</dbReference>
<name>A0A804IER4_MUSAM</name>
<proteinExistence type="predicted"/>
<reference evidence="1" key="1">
    <citation type="submission" date="2021-03" db="EMBL/GenBank/DDBJ databases">
        <authorList>
            <consortium name="Genoscope - CEA"/>
            <person name="William W."/>
        </authorList>
    </citation>
    <scope>NUCLEOTIDE SEQUENCE</scope>
    <source>
        <strain evidence="1">Doubled-haploid Pahang</strain>
    </source>
</reference>
<keyword evidence="3" id="KW-1185">Reference proteome</keyword>
<protein>
    <submittedName>
        <fullName evidence="1">(wild Malaysian banana) hypothetical protein</fullName>
    </submittedName>
</protein>
<dbReference type="Proteomes" id="UP000012960">
    <property type="component" value="Unplaced"/>
</dbReference>
<accession>A0A804IER4</accession>
<dbReference type="EMBL" id="HG996468">
    <property type="protein sequence ID" value="CAG1850877.1"/>
    <property type="molecule type" value="Genomic_DNA"/>
</dbReference>
<evidence type="ECO:0000313" key="3">
    <source>
        <dbReference type="Proteomes" id="UP000012960"/>
    </source>
</evidence>